<comment type="caution">
    <text evidence="2">The sequence shown here is derived from an EMBL/GenBank/DDBJ whole genome shotgun (WGS) entry which is preliminary data.</text>
</comment>
<accession>A0A1F7X7D6</accession>
<evidence type="ECO:0000313" key="2">
    <source>
        <dbReference type="EMBL" id="OGM10215.1"/>
    </source>
</evidence>
<dbReference type="EMBL" id="MGFR01000001">
    <property type="protein sequence ID" value="OGM10215.1"/>
    <property type="molecule type" value="Genomic_DNA"/>
</dbReference>
<dbReference type="Proteomes" id="UP000176778">
    <property type="component" value="Unassembled WGS sequence"/>
</dbReference>
<feature type="region of interest" description="Disordered" evidence="1">
    <location>
        <begin position="39"/>
        <end position="61"/>
    </location>
</feature>
<organism evidence="2 3">
    <name type="scientific">Candidatus Woesebacteria bacterium RBG_13_46_13</name>
    <dbReference type="NCBI Taxonomy" id="1802479"/>
    <lineage>
        <taxon>Bacteria</taxon>
        <taxon>Candidatus Woeseibacteriota</taxon>
    </lineage>
</organism>
<reference evidence="2 3" key="1">
    <citation type="journal article" date="2016" name="Nat. Commun.">
        <title>Thousands of microbial genomes shed light on interconnected biogeochemical processes in an aquifer system.</title>
        <authorList>
            <person name="Anantharaman K."/>
            <person name="Brown C.T."/>
            <person name="Hug L.A."/>
            <person name="Sharon I."/>
            <person name="Castelle C.J."/>
            <person name="Probst A.J."/>
            <person name="Thomas B.C."/>
            <person name="Singh A."/>
            <person name="Wilkins M.J."/>
            <person name="Karaoz U."/>
            <person name="Brodie E.L."/>
            <person name="Williams K.H."/>
            <person name="Hubbard S.S."/>
            <person name="Banfield J.F."/>
        </authorList>
    </citation>
    <scope>NUCLEOTIDE SEQUENCE [LARGE SCALE GENOMIC DNA]</scope>
</reference>
<sequence length="104" mass="9792">MATIFFPPNFFFGGGSGEIVDEMSKVGAAVPSVGASSTIGGAGGNSESAIEDGGATSTGGRGGAISAVGCTGAGDSVGGATSKFLNEVTGPVVIGSVGFWSGII</sequence>
<evidence type="ECO:0000313" key="3">
    <source>
        <dbReference type="Proteomes" id="UP000176778"/>
    </source>
</evidence>
<gene>
    <name evidence="2" type="ORF">A2Y68_02135</name>
</gene>
<proteinExistence type="predicted"/>
<evidence type="ECO:0000256" key="1">
    <source>
        <dbReference type="SAM" id="MobiDB-lite"/>
    </source>
</evidence>
<dbReference type="AlphaFoldDB" id="A0A1F7X7D6"/>
<name>A0A1F7X7D6_9BACT</name>
<protein>
    <submittedName>
        <fullName evidence="2">Uncharacterized protein</fullName>
    </submittedName>
</protein>